<evidence type="ECO:0000313" key="1">
    <source>
        <dbReference type="EMBL" id="AGK61303.1"/>
    </source>
</evidence>
<dbReference type="EMBL" id="CP005290">
    <property type="protein sequence ID" value="AGK61303.1"/>
    <property type="molecule type" value="Genomic_DNA"/>
</dbReference>
<accession>N0BE58</accession>
<sequence>MIFHEIVAQAVREVAEEEGISEETVWKILPKVKERARN</sequence>
<dbReference type="STRING" id="387631.Asulf_01312"/>
<proteinExistence type="predicted"/>
<name>N0BE58_9EURY</name>
<dbReference type="HOGENOM" id="CLU_216161_0_0_2"/>
<dbReference type="Proteomes" id="UP000013307">
    <property type="component" value="Chromosome"/>
</dbReference>
<reference evidence="1 2" key="1">
    <citation type="journal article" date="2013" name="Genome Announc.">
        <title>Complete Genome Sequence of the Thermophilic and Facultatively Chemolithoautotrophic Sulfate Reducer Archaeoglobus sulfaticallidus Strain PM70-1T.</title>
        <authorList>
            <person name="Stokke R."/>
            <person name="Hocking W.P."/>
            <person name="Steinsbu B.O."/>
            <person name="Steen I.H."/>
        </authorList>
    </citation>
    <scope>NUCLEOTIDE SEQUENCE [LARGE SCALE GENOMIC DNA]</scope>
    <source>
        <strain evidence="1">PM70-1</strain>
    </source>
</reference>
<dbReference type="AlphaFoldDB" id="N0BE58"/>
<evidence type="ECO:0000313" key="2">
    <source>
        <dbReference type="Proteomes" id="UP000013307"/>
    </source>
</evidence>
<dbReference type="KEGG" id="ast:Asulf_01312"/>
<protein>
    <submittedName>
        <fullName evidence="1">Uncharacterized protein</fullName>
    </submittedName>
</protein>
<organism evidence="1 2">
    <name type="scientific">Archaeoglobus sulfaticallidus PM70-1</name>
    <dbReference type="NCBI Taxonomy" id="387631"/>
    <lineage>
        <taxon>Archaea</taxon>
        <taxon>Methanobacteriati</taxon>
        <taxon>Methanobacteriota</taxon>
        <taxon>Archaeoglobi</taxon>
        <taxon>Archaeoglobales</taxon>
        <taxon>Archaeoglobaceae</taxon>
        <taxon>Archaeoglobus</taxon>
    </lineage>
</organism>
<gene>
    <name evidence="1" type="ORF">Asulf_01312</name>
</gene>
<keyword evidence="2" id="KW-1185">Reference proteome</keyword>